<evidence type="ECO:0000313" key="2">
    <source>
        <dbReference type="EMBL" id="KAJ7742685.1"/>
    </source>
</evidence>
<feature type="region of interest" description="Disordered" evidence="1">
    <location>
        <begin position="17"/>
        <end position="47"/>
    </location>
</feature>
<dbReference type="EMBL" id="JARJLG010000116">
    <property type="protein sequence ID" value="KAJ7742685.1"/>
    <property type="molecule type" value="Genomic_DNA"/>
</dbReference>
<dbReference type="Proteomes" id="UP001215280">
    <property type="component" value="Unassembled WGS sequence"/>
</dbReference>
<evidence type="ECO:0000313" key="3">
    <source>
        <dbReference type="Proteomes" id="UP001215280"/>
    </source>
</evidence>
<name>A0AAD7N2D6_9AGAR</name>
<reference evidence="2" key="1">
    <citation type="submission" date="2023-03" db="EMBL/GenBank/DDBJ databases">
        <title>Massive genome expansion in bonnet fungi (Mycena s.s.) driven by repeated elements and novel gene families across ecological guilds.</title>
        <authorList>
            <consortium name="Lawrence Berkeley National Laboratory"/>
            <person name="Harder C.B."/>
            <person name="Miyauchi S."/>
            <person name="Viragh M."/>
            <person name="Kuo A."/>
            <person name="Thoen E."/>
            <person name="Andreopoulos B."/>
            <person name="Lu D."/>
            <person name="Skrede I."/>
            <person name="Drula E."/>
            <person name="Henrissat B."/>
            <person name="Morin E."/>
            <person name="Kohler A."/>
            <person name="Barry K."/>
            <person name="LaButti K."/>
            <person name="Morin E."/>
            <person name="Salamov A."/>
            <person name="Lipzen A."/>
            <person name="Mereny Z."/>
            <person name="Hegedus B."/>
            <person name="Baldrian P."/>
            <person name="Stursova M."/>
            <person name="Weitz H."/>
            <person name="Taylor A."/>
            <person name="Grigoriev I.V."/>
            <person name="Nagy L.G."/>
            <person name="Martin F."/>
            <person name="Kauserud H."/>
        </authorList>
    </citation>
    <scope>NUCLEOTIDE SEQUENCE</scope>
    <source>
        <strain evidence="2">CBHHK188m</strain>
    </source>
</reference>
<accession>A0AAD7N2D6</accession>
<organism evidence="2 3">
    <name type="scientific">Mycena maculata</name>
    <dbReference type="NCBI Taxonomy" id="230809"/>
    <lineage>
        <taxon>Eukaryota</taxon>
        <taxon>Fungi</taxon>
        <taxon>Dikarya</taxon>
        <taxon>Basidiomycota</taxon>
        <taxon>Agaricomycotina</taxon>
        <taxon>Agaricomycetes</taxon>
        <taxon>Agaricomycetidae</taxon>
        <taxon>Agaricales</taxon>
        <taxon>Marasmiineae</taxon>
        <taxon>Mycenaceae</taxon>
        <taxon>Mycena</taxon>
    </lineage>
</organism>
<comment type="caution">
    <text evidence="2">The sequence shown here is derived from an EMBL/GenBank/DDBJ whole genome shotgun (WGS) entry which is preliminary data.</text>
</comment>
<protein>
    <submittedName>
        <fullName evidence="2">Uncharacterized protein</fullName>
    </submittedName>
</protein>
<proteinExistence type="predicted"/>
<evidence type="ECO:0000256" key="1">
    <source>
        <dbReference type="SAM" id="MobiDB-lite"/>
    </source>
</evidence>
<sequence>MAITTLESQRRNSVVLLEASRSPAFPKPKSQGAARRPCPAPYESTKRRTAPIPAKWVDPQASRRRRLAAAERAFLTARRIPPLFTHASRFPTRELPPLGLRPCNLDGTDATLLMPGEKVRVRRFICDAKASWTEWQPGRVVQHLPMRAFIGNFGHAYLVEVRCPQSGKQSIEKFAQFIGEIILDGAPVDDSFTAEECAKQRGKADYIYTRIPLERKICGIPYKDVWSPAQILEYVDGEHFLVHTLVGPGAGRKVLVKHALPYTLEAAVACLKNNEIVIGPSGKIFLTDIPTKPLPEQLPETLPKSFLNLPSPAAMEAKPISGPSSTQ</sequence>
<keyword evidence="3" id="KW-1185">Reference proteome</keyword>
<gene>
    <name evidence="2" type="ORF">DFH07DRAFT_964392</name>
</gene>
<dbReference type="AlphaFoldDB" id="A0AAD7N2D6"/>